<evidence type="ECO:0000313" key="3">
    <source>
        <dbReference type="Proteomes" id="UP000183832"/>
    </source>
</evidence>
<proteinExistence type="predicted"/>
<keyword evidence="3" id="KW-1185">Reference proteome</keyword>
<sequence length="69" mass="8022">MIFTLSGNFNAANACILRLLNKLIVSLIMFNLNLTAYNDIVLFVLFYLDRTECLDLFSLHESFELQMKK</sequence>
<dbReference type="AlphaFoldDB" id="A0A1J1J3T0"/>
<gene>
    <name evidence="2" type="ORF">CLUMA_CG019895</name>
</gene>
<dbReference type="Proteomes" id="UP000183832">
    <property type="component" value="Unassembled WGS sequence"/>
</dbReference>
<accession>A0A1J1J3T0</accession>
<keyword evidence="1" id="KW-0472">Membrane</keyword>
<protein>
    <submittedName>
        <fullName evidence="2">CLUMA_CG019895, isoform A</fullName>
    </submittedName>
</protein>
<keyword evidence="1" id="KW-1133">Transmembrane helix</keyword>
<keyword evidence="1" id="KW-0812">Transmembrane</keyword>
<organism evidence="2 3">
    <name type="scientific">Clunio marinus</name>
    <dbReference type="NCBI Taxonomy" id="568069"/>
    <lineage>
        <taxon>Eukaryota</taxon>
        <taxon>Metazoa</taxon>
        <taxon>Ecdysozoa</taxon>
        <taxon>Arthropoda</taxon>
        <taxon>Hexapoda</taxon>
        <taxon>Insecta</taxon>
        <taxon>Pterygota</taxon>
        <taxon>Neoptera</taxon>
        <taxon>Endopterygota</taxon>
        <taxon>Diptera</taxon>
        <taxon>Nematocera</taxon>
        <taxon>Chironomoidea</taxon>
        <taxon>Chironomidae</taxon>
        <taxon>Clunio</taxon>
    </lineage>
</organism>
<evidence type="ECO:0000256" key="1">
    <source>
        <dbReference type="SAM" id="Phobius"/>
    </source>
</evidence>
<reference evidence="2 3" key="1">
    <citation type="submission" date="2015-04" db="EMBL/GenBank/DDBJ databases">
        <authorList>
            <person name="Syromyatnikov M.Y."/>
            <person name="Popov V.N."/>
        </authorList>
    </citation>
    <scope>NUCLEOTIDE SEQUENCE [LARGE SCALE GENOMIC DNA]</scope>
</reference>
<dbReference type="EMBL" id="CVRI01000067">
    <property type="protein sequence ID" value="CRL06436.1"/>
    <property type="molecule type" value="Genomic_DNA"/>
</dbReference>
<evidence type="ECO:0000313" key="2">
    <source>
        <dbReference type="EMBL" id="CRL06436.1"/>
    </source>
</evidence>
<name>A0A1J1J3T0_9DIPT</name>
<feature type="transmembrane region" description="Helical" evidence="1">
    <location>
        <begin position="23"/>
        <end position="48"/>
    </location>
</feature>